<dbReference type="EMBL" id="AP018694">
    <property type="protein sequence ID" value="BBE17416.1"/>
    <property type="molecule type" value="Genomic_DNA"/>
</dbReference>
<evidence type="ECO:0008006" key="4">
    <source>
        <dbReference type="Google" id="ProtNLM"/>
    </source>
</evidence>
<evidence type="ECO:0000313" key="2">
    <source>
        <dbReference type="EMBL" id="BBE17416.1"/>
    </source>
</evidence>
<reference evidence="2" key="1">
    <citation type="journal article" date="2020" name="Int. J. Syst. Evol. Microbiol.">
        <title>Aquipluma nitroreducens gen. nov. sp. nov., a novel facultatively anaerobic bacterium isolated from a freshwater lake.</title>
        <authorList>
            <person name="Watanabe M."/>
            <person name="Kojima H."/>
            <person name="Fukui M."/>
        </authorList>
    </citation>
    <scope>NUCLEOTIDE SEQUENCE</scope>
    <source>
        <strain evidence="2">MeG22</strain>
    </source>
</reference>
<dbReference type="RefSeq" id="WP_318350416.1">
    <property type="nucleotide sequence ID" value="NZ_AP018694.1"/>
</dbReference>
<proteinExistence type="predicted"/>
<feature type="transmembrane region" description="Helical" evidence="1">
    <location>
        <begin position="7"/>
        <end position="26"/>
    </location>
</feature>
<evidence type="ECO:0000256" key="1">
    <source>
        <dbReference type="SAM" id="Phobius"/>
    </source>
</evidence>
<dbReference type="KEGG" id="anf:AQPE_1566"/>
<keyword evidence="3" id="KW-1185">Reference proteome</keyword>
<dbReference type="AlphaFoldDB" id="A0A5K7S7A6"/>
<dbReference type="Proteomes" id="UP001193389">
    <property type="component" value="Chromosome"/>
</dbReference>
<protein>
    <recommendedName>
        <fullName evidence="4">6-phosphogluconate dehydrogenase</fullName>
    </recommendedName>
</protein>
<keyword evidence="1" id="KW-1133">Transmembrane helix</keyword>
<gene>
    <name evidence="2" type="ORF">AQPE_1566</name>
</gene>
<keyword evidence="1" id="KW-0472">Membrane</keyword>
<accession>A0A5K7S7A6</accession>
<name>A0A5K7S7A6_9BACT</name>
<sequence length="133" mass="15392">MRKFLKLSLLVILVVLAVFIWWRYYFVFGEGVKAGNLNFFVKKGFVFKTYEGRLIQDGFKSTTPGAVQSNEFEFSVTNDSIASILERNSGKVVELRYKEYLHSLPWRGMSTYVVTEVLKTEERTAGKDLLPYQ</sequence>
<evidence type="ECO:0000313" key="3">
    <source>
        <dbReference type="Proteomes" id="UP001193389"/>
    </source>
</evidence>
<keyword evidence="1" id="KW-0812">Transmembrane</keyword>
<organism evidence="2 3">
    <name type="scientific">Aquipluma nitroreducens</name>
    <dbReference type="NCBI Taxonomy" id="2010828"/>
    <lineage>
        <taxon>Bacteria</taxon>
        <taxon>Pseudomonadati</taxon>
        <taxon>Bacteroidota</taxon>
        <taxon>Bacteroidia</taxon>
        <taxon>Marinilabiliales</taxon>
        <taxon>Prolixibacteraceae</taxon>
        <taxon>Aquipluma</taxon>
    </lineage>
</organism>